<proteinExistence type="predicted"/>
<sequence length="292" mass="30085">MRVFLTGGSGYIGRSVLRILAAQGAEVTALARSDRSARTVADLGATPVRGDLTDTAVLREAAANADGVIHLGSDVTAETARVDLAAARALQAGLAGRGTYVHTGGVWVYGDTDGVVDEDAPQKPPAITAWRRANEDAVLADTGSGGRPVLVMPGVVYGGSGGLTRFFYTDPGRTNGAVPLIGDGANHWALVHVEDIADLYVRALGAAPGSVYAGVSGVNPTQAEIAHALSQAAGCPGSIDKLTRAEALERMGPIAEAFALDQQMTPERARRELGWTPAHTDPLAELATEQAA</sequence>
<keyword evidence="3" id="KW-1185">Reference proteome</keyword>
<name>A0A1H0C2H0_9ACTN</name>
<dbReference type="AlphaFoldDB" id="A0A1H0C2H0"/>
<dbReference type="EMBL" id="FNIE01000004">
    <property type="protein sequence ID" value="SDN52056.1"/>
    <property type="molecule type" value="Genomic_DNA"/>
</dbReference>
<reference evidence="2 3" key="1">
    <citation type="submission" date="2016-10" db="EMBL/GenBank/DDBJ databases">
        <authorList>
            <person name="de Groot N.N."/>
        </authorList>
    </citation>
    <scope>NUCLEOTIDE SEQUENCE [LARGE SCALE GENOMIC DNA]</scope>
    <source>
        <strain evidence="2 3">CGMCC 4.2022</strain>
    </source>
</reference>
<dbReference type="RefSeq" id="WP_093784150.1">
    <property type="nucleotide sequence ID" value="NZ_FNIE01000004.1"/>
</dbReference>
<dbReference type="PANTHER" id="PTHR48079">
    <property type="entry name" value="PROTEIN YEEZ"/>
    <property type="match status" value="1"/>
</dbReference>
<evidence type="ECO:0000313" key="2">
    <source>
        <dbReference type="EMBL" id="SDN52056.1"/>
    </source>
</evidence>
<evidence type="ECO:0000259" key="1">
    <source>
        <dbReference type="Pfam" id="PF01370"/>
    </source>
</evidence>
<dbReference type="InterPro" id="IPR001509">
    <property type="entry name" value="Epimerase_deHydtase"/>
</dbReference>
<feature type="domain" description="NAD-dependent epimerase/dehydratase" evidence="1">
    <location>
        <begin position="3"/>
        <end position="206"/>
    </location>
</feature>
<gene>
    <name evidence="2" type="ORF">SAMN05216259_104396</name>
</gene>
<dbReference type="Gene3D" id="3.40.50.720">
    <property type="entry name" value="NAD(P)-binding Rossmann-like Domain"/>
    <property type="match status" value="1"/>
</dbReference>
<dbReference type="OrthoDB" id="9787292at2"/>
<evidence type="ECO:0000313" key="3">
    <source>
        <dbReference type="Proteomes" id="UP000199341"/>
    </source>
</evidence>
<dbReference type="GO" id="GO:0004029">
    <property type="term" value="F:aldehyde dehydrogenase (NAD+) activity"/>
    <property type="evidence" value="ECO:0007669"/>
    <property type="project" value="TreeGrafter"/>
</dbReference>
<dbReference type="Pfam" id="PF01370">
    <property type="entry name" value="Epimerase"/>
    <property type="match status" value="1"/>
</dbReference>
<dbReference type="GO" id="GO:0005737">
    <property type="term" value="C:cytoplasm"/>
    <property type="evidence" value="ECO:0007669"/>
    <property type="project" value="TreeGrafter"/>
</dbReference>
<dbReference type="SUPFAM" id="SSF51735">
    <property type="entry name" value="NAD(P)-binding Rossmann-fold domains"/>
    <property type="match status" value="1"/>
</dbReference>
<organism evidence="2 3">
    <name type="scientific">Actinacidiphila guanduensis</name>
    <dbReference type="NCBI Taxonomy" id="310781"/>
    <lineage>
        <taxon>Bacteria</taxon>
        <taxon>Bacillati</taxon>
        <taxon>Actinomycetota</taxon>
        <taxon>Actinomycetes</taxon>
        <taxon>Kitasatosporales</taxon>
        <taxon>Streptomycetaceae</taxon>
        <taxon>Actinacidiphila</taxon>
    </lineage>
</organism>
<dbReference type="InterPro" id="IPR051783">
    <property type="entry name" value="NAD(P)-dependent_oxidoreduct"/>
</dbReference>
<accession>A0A1H0C2H0</accession>
<dbReference type="STRING" id="310781.SAMN05216259_104396"/>
<dbReference type="PANTHER" id="PTHR48079:SF6">
    <property type="entry name" value="NAD(P)-BINDING DOMAIN-CONTAINING PROTEIN-RELATED"/>
    <property type="match status" value="1"/>
</dbReference>
<dbReference type="Proteomes" id="UP000199341">
    <property type="component" value="Unassembled WGS sequence"/>
</dbReference>
<dbReference type="InterPro" id="IPR036291">
    <property type="entry name" value="NAD(P)-bd_dom_sf"/>
</dbReference>
<protein>
    <submittedName>
        <fullName evidence="2">Nucleoside-diphosphate-sugar epimerase</fullName>
    </submittedName>
</protein>